<dbReference type="InterPro" id="IPR051874">
    <property type="entry name" value="Ig-like_domain-LISCH7"/>
</dbReference>
<feature type="region of interest" description="Disordered" evidence="11">
    <location>
        <begin position="552"/>
        <end position="594"/>
    </location>
</feature>
<organism evidence="14 15">
    <name type="scientific">Leptobrachium leishanense</name>
    <name type="common">Leishan spiny toad</name>
    <dbReference type="NCBI Taxonomy" id="445787"/>
    <lineage>
        <taxon>Eukaryota</taxon>
        <taxon>Metazoa</taxon>
        <taxon>Chordata</taxon>
        <taxon>Craniata</taxon>
        <taxon>Vertebrata</taxon>
        <taxon>Euteleostomi</taxon>
        <taxon>Amphibia</taxon>
        <taxon>Batrachia</taxon>
        <taxon>Anura</taxon>
        <taxon>Pelobatoidea</taxon>
        <taxon>Megophryidae</taxon>
        <taxon>Leptobrachium</taxon>
    </lineage>
</organism>
<dbReference type="GO" id="GO:0012505">
    <property type="term" value="C:endomembrane system"/>
    <property type="evidence" value="ECO:0007669"/>
    <property type="project" value="UniProtKB-SubCell"/>
</dbReference>
<comment type="subcellular location">
    <subcellularLocation>
        <location evidence="1">Cell junction</location>
        <location evidence="1">Tight junction</location>
    </subcellularLocation>
    <subcellularLocation>
        <location evidence="10">Endomembrane system</location>
        <topology evidence="10">Single-pass type I membrane protein</topology>
    </subcellularLocation>
</comment>
<feature type="region of interest" description="Disordered" evidence="11">
    <location>
        <begin position="49"/>
        <end position="76"/>
    </location>
</feature>
<feature type="compositionally biased region" description="Low complexity" evidence="11">
    <location>
        <begin position="579"/>
        <end position="589"/>
    </location>
</feature>
<dbReference type="Ensembl" id="ENSLLET00000001390.1">
    <property type="protein sequence ID" value="ENSLLEP00000001325.1"/>
    <property type="gene ID" value="ENSLLEG00000000847.1"/>
</dbReference>
<sequence length="740" mass="82524">MCTAVSLSGARNVIIEFQGLGRGAAGARFPAVCANLSLPSAPTHRLRKGVPGLRSSAPSPISPGRAALAHTHTQLRSPPSPVVRVVESRLLGSSRCHCSPHTRRSARWQQLVRRGAGCARLSGWEPWDMAGLILGGIALICATATTHGVQVTMPEHKKTVMLFQPLLLRCKYSTSSTQPVMVHWKYKSFCQDRTEEALGMAKVPSKANMGNQYLDCADGSRTVRIVASKQGNTKTLGDFYKGRDISIVNDADLEFGNVHWGDSGLYYCLAVTSDDVEGKNEDRVEVLVLGKTGVFADLLPSFEVEFMPEWAFVLLVVLGTFLFFVIVGICWCQCCPHSCCCYVRCPLCPETCCCPRALYEAGKAAKVGYPQTVPTACPPYYISTVPVPPVPAPMLMEKQHVPPLVQSDSLGGQSVRKGYRIQADKERDSMKVLYYVEKELAQFDPARRMRERYSHTISELSSLHEDPHLNRSYRQVRRKPLPTSCTNDGDAEYWSGVVGATARPSTCSKLRDERDNFRSSLQRPTSEVLERKAFPMAVQAVSTDELAAFADTYKQRSRRSESRGPSSAPRFERAELRGRSLYQDSSSDDYYGRRSHGRELFSDNERGWSFSPSRIRAPEDKHLPKRISRMGQSYDDAYLSSILERKSRGLEETSITPSKLSLRQNSGRGYGRSPTFKTGEGKDHKVEEDDSLPPYSERELARALSYRSREHSYLNASDKRKKKEQPSKTGDFPNRMSLVV</sequence>
<dbReference type="InterPro" id="IPR008664">
    <property type="entry name" value="LISCH7"/>
</dbReference>
<evidence type="ECO:0000256" key="6">
    <source>
        <dbReference type="ARBA" id="ARBA00022989"/>
    </source>
</evidence>
<evidence type="ECO:0000256" key="3">
    <source>
        <dbReference type="ARBA" id="ARBA00022427"/>
    </source>
</evidence>
<keyword evidence="6 12" id="KW-1133">Transmembrane helix</keyword>
<evidence type="ECO:0000259" key="13">
    <source>
        <dbReference type="SMART" id="SM00409"/>
    </source>
</evidence>
<evidence type="ECO:0000256" key="11">
    <source>
        <dbReference type="SAM" id="MobiDB-lite"/>
    </source>
</evidence>
<name>A0A8C5LPQ5_9ANUR</name>
<evidence type="ECO:0000256" key="9">
    <source>
        <dbReference type="ARBA" id="ARBA00023319"/>
    </source>
</evidence>
<dbReference type="GeneTree" id="ENSGT00950000183058"/>
<reference evidence="14" key="1">
    <citation type="submission" date="2025-08" db="UniProtKB">
        <authorList>
            <consortium name="Ensembl"/>
        </authorList>
    </citation>
    <scope>IDENTIFICATION</scope>
</reference>
<keyword evidence="5" id="KW-0965">Cell junction</keyword>
<gene>
    <name evidence="14" type="primary">ILDR2</name>
</gene>
<dbReference type="GO" id="GO:0005923">
    <property type="term" value="C:bicellular tight junction"/>
    <property type="evidence" value="ECO:0007669"/>
    <property type="project" value="UniProtKB-SubCell"/>
</dbReference>
<feature type="compositionally biased region" description="Polar residues" evidence="11">
    <location>
        <begin position="653"/>
        <end position="667"/>
    </location>
</feature>
<keyword evidence="4 12" id="KW-0812">Transmembrane</keyword>
<dbReference type="PANTHER" id="PTHR15923">
    <property type="entry name" value="TRANSMEMBRANE AND IMMUNOGLOBULIN DOMAIN-CONTAINING PROTEIN"/>
    <property type="match status" value="1"/>
</dbReference>
<dbReference type="Pfam" id="PF05624">
    <property type="entry name" value="LSR"/>
    <property type="match status" value="1"/>
</dbReference>
<evidence type="ECO:0000256" key="8">
    <source>
        <dbReference type="ARBA" id="ARBA00023157"/>
    </source>
</evidence>
<feature type="transmembrane region" description="Helical" evidence="12">
    <location>
        <begin position="310"/>
        <end position="331"/>
    </location>
</feature>
<reference evidence="14" key="2">
    <citation type="submission" date="2025-09" db="UniProtKB">
        <authorList>
            <consortium name="Ensembl"/>
        </authorList>
    </citation>
    <scope>IDENTIFICATION</scope>
</reference>
<dbReference type="OrthoDB" id="9450321at2759"/>
<dbReference type="SUPFAM" id="SSF48726">
    <property type="entry name" value="Immunoglobulin"/>
    <property type="match status" value="1"/>
</dbReference>
<accession>A0A8C5LPQ5</accession>
<evidence type="ECO:0000256" key="1">
    <source>
        <dbReference type="ARBA" id="ARBA00004435"/>
    </source>
</evidence>
<dbReference type="Proteomes" id="UP000694569">
    <property type="component" value="Unplaced"/>
</dbReference>
<comment type="similarity">
    <text evidence="2">Belongs to the immunoglobulin superfamily. LISCH7 family.</text>
</comment>
<dbReference type="InterPro" id="IPR013783">
    <property type="entry name" value="Ig-like_fold"/>
</dbReference>
<dbReference type="AlphaFoldDB" id="A0A8C5LPQ5"/>
<evidence type="ECO:0000256" key="4">
    <source>
        <dbReference type="ARBA" id="ARBA00022692"/>
    </source>
</evidence>
<dbReference type="InterPro" id="IPR003599">
    <property type="entry name" value="Ig_sub"/>
</dbReference>
<keyword evidence="3" id="KW-0796">Tight junction</keyword>
<evidence type="ECO:0000256" key="7">
    <source>
        <dbReference type="ARBA" id="ARBA00023136"/>
    </source>
</evidence>
<keyword evidence="7 12" id="KW-0472">Membrane</keyword>
<dbReference type="GO" id="GO:0031016">
    <property type="term" value="P:pancreas development"/>
    <property type="evidence" value="ECO:0007669"/>
    <property type="project" value="TreeGrafter"/>
</dbReference>
<dbReference type="Gene3D" id="2.60.40.10">
    <property type="entry name" value="Immunoglobulins"/>
    <property type="match status" value="1"/>
</dbReference>
<feature type="domain" description="Immunoglobulin" evidence="13">
    <location>
        <begin position="155"/>
        <end position="289"/>
    </location>
</feature>
<evidence type="ECO:0000256" key="12">
    <source>
        <dbReference type="SAM" id="Phobius"/>
    </source>
</evidence>
<proteinExistence type="inferred from homology"/>
<feature type="region of interest" description="Disordered" evidence="11">
    <location>
        <begin position="649"/>
        <end position="740"/>
    </location>
</feature>
<dbReference type="PANTHER" id="PTHR15923:SF0">
    <property type="entry name" value="IMMUNOGLOBULIN-LIKE DOMAIN-CONTAINING RECEPTOR 2"/>
    <property type="match status" value="1"/>
</dbReference>
<dbReference type="InterPro" id="IPR036179">
    <property type="entry name" value="Ig-like_dom_sf"/>
</dbReference>
<evidence type="ECO:0000256" key="5">
    <source>
        <dbReference type="ARBA" id="ARBA00022949"/>
    </source>
</evidence>
<keyword evidence="15" id="KW-1185">Reference proteome</keyword>
<evidence type="ECO:0000313" key="15">
    <source>
        <dbReference type="Proteomes" id="UP000694569"/>
    </source>
</evidence>
<keyword evidence="8" id="KW-1015">Disulfide bond</keyword>
<keyword evidence="9" id="KW-0393">Immunoglobulin domain</keyword>
<dbReference type="SMART" id="SM00409">
    <property type="entry name" value="IG"/>
    <property type="match status" value="1"/>
</dbReference>
<feature type="compositionally biased region" description="Basic and acidic residues" evidence="11">
    <location>
        <begin position="696"/>
        <end position="712"/>
    </location>
</feature>
<dbReference type="GO" id="GO:0016020">
    <property type="term" value="C:membrane"/>
    <property type="evidence" value="ECO:0007669"/>
    <property type="project" value="TreeGrafter"/>
</dbReference>
<protein>
    <submittedName>
        <fullName evidence="14">Immunoglobulin like domain containing receptor 2</fullName>
    </submittedName>
</protein>
<evidence type="ECO:0000256" key="10">
    <source>
        <dbReference type="ARBA" id="ARBA00046288"/>
    </source>
</evidence>
<evidence type="ECO:0000313" key="14">
    <source>
        <dbReference type="Ensembl" id="ENSLLEP00000001325.1"/>
    </source>
</evidence>
<evidence type="ECO:0000256" key="2">
    <source>
        <dbReference type="ARBA" id="ARBA00009491"/>
    </source>
</evidence>